<evidence type="ECO:0000313" key="1">
    <source>
        <dbReference type="EMBL" id="KRY30769.1"/>
    </source>
</evidence>
<dbReference type="EMBL" id="JYDH01000132">
    <property type="protein sequence ID" value="KRY30769.1"/>
    <property type="molecule type" value="Genomic_DNA"/>
</dbReference>
<accession>A0A0V1B1D6</accession>
<dbReference type="AlphaFoldDB" id="A0A0V1B1D6"/>
<sequence length="102" mass="11229">MTIVDFFSSRAISTARQLVPSRKRSTICRSVIQILSPASWTQIAKASIGSPGRGANDRTPCESFMSSPNLAVSRSWMAESMWLSAATAHWQRGSKSWHSNDV</sequence>
<name>A0A0V1B1D6_TRISP</name>
<comment type="caution">
    <text evidence="1">The sequence shown here is derived from an EMBL/GenBank/DDBJ whole genome shotgun (WGS) entry which is preliminary data.</text>
</comment>
<evidence type="ECO:0000313" key="2">
    <source>
        <dbReference type="Proteomes" id="UP000054776"/>
    </source>
</evidence>
<organism evidence="1 2">
    <name type="scientific">Trichinella spiralis</name>
    <name type="common">Trichina worm</name>
    <dbReference type="NCBI Taxonomy" id="6334"/>
    <lineage>
        <taxon>Eukaryota</taxon>
        <taxon>Metazoa</taxon>
        <taxon>Ecdysozoa</taxon>
        <taxon>Nematoda</taxon>
        <taxon>Enoplea</taxon>
        <taxon>Dorylaimia</taxon>
        <taxon>Trichinellida</taxon>
        <taxon>Trichinellidae</taxon>
        <taxon>Trichinella</taxon>
    </lineage>
</organism>
<dbReference type="InParanoid" id="A0A0V1B1D6"/>
<reference evidence="1 2" key="1">
    <citation type="submission" date="2015-01" db="EMBL/GenBank/DDBJ databases">
        <title>Evolution of Trichinella species and genotypes.</title>
        <authorList>
            <person name="Korhonen P.K."/>
            <person name="Edoardo P."/>
            <person name="Giuseppe L.R."/>
            <person name="Gasser R.B."/>
        </authorList>
    </citation>
    <scope>NUCLEOTIDE SEQUENCE [LARGE SCALE GENOMIC DNA]</scope>
    <source>
        <strain evidence="1">ISS3</strain>
    </source>
</reference>
<proteinExistence type="predicted"/>
<dbReference type="Proteomes" id="UP000054776">
    <property type="component" value="Unassembled WGS sequence"/>
</dbReference>
<gene>
    <name evidence="1" type="ORF">T01_12686</name>
</gene>
<keyword evidence="2" id="KW-1185">Reference proteome</keyword>
<protein>
    <submittedName>
        <fullName evidence="1">Uncharacterized protein</fullName>
    </submittedName>
</protein>